<evidence type="ECO:0000256" key="1">
    <source>
        <dbReference type="ARBA" id="ARBA00005736"/>
    </source>
</evidence>
<feature type="non-terminal residue" evidence="4">
    <location>
        <position position="252"/>
    </location>
</feature>
<evidence type="ECO:0000313" key="5">
    <source>
        <dbReference type="Proteomes" id="UP000784294"/>
    </source>
</evidence>
<dbReference type="InterPro" id="IPR024336">
    <property type="entry name" value="tRNA_splic_suSen54_N"/>
</dbReference>
<dbReference type="GO" id="GO:0000379">
    <property type="term" value="P:tRNA-type intron splice site recognition and cleavage"/>
    <property type="evidence" value="ECO:0007669"/>
    <property type="project" value="TreeGrafter"/>
</dbReference>
<name>A0A3S5C2I1_9PLAT</name>
<feature type="domain" description="tRNA-splicing endonuclease subunit Sen54 N-terminal" evidence="3">
    <location>
        <begin position="46"/>
        <end position="93"/>
    </location>
</feature>
<dbReference type="PANTHER" id="PTHR21027">
    <property type="entry name" value="TRNA-SPLICING ENDONUCLEASE SUBUNIT SEN54"/>
    <property type="match status" value="1"/>
</dbReference>
<reference evidence="4" key="1">
    <citation type="submission" date="2018-11" db="EMBL/GenBank/DDBJ databases">
        <authorList>
            <consortium name="Pathogen Informatics"/>
        </authorList>
    </citation>
    <scope>NUCLEOTIDE SEQUENCE</scope>
</reference>
<dbReference type="EMBL" id="CAAALY010119060">
    <property type="protein sequence ID" value="VEL31131.1"/>
    <property type="molecule type" value="Genomic_DNA"/>
</dbReference>
<keyword evidence="5" id="KW-1185">Reference proteome</keyword>
<gene>
    <name evidence="4" type="ORF">PXEA_LOCUS24571</name>
</gene>
<proteinExistence type="inferred from homology"/>
<keyword evidence="2" id="KW-0819">tRNA processing</keyword>
<dbReference type="AlphaFoldDB" id="A0A3S5C2I1"/>
<dbReference type="InterPro" id="IPR024337">
    <property type="entry name" value="tRNA_splic_suSen54"/>
</dbReference>
<organism evidence="4 5">
    <name type="scientific">Protopolystoma xenopodis</name>
    <dbReference type="NCBI Taxonomy" id="117903"/>
    <lineage>
        <taxon>Eukaryota</taxon>
        <taxon>Metazoa</taxon>
        <taxon>Spiralia</taxon>
        <taxon>Lophotrochozoa</taxon>
        <taxon>Platyhelminthes</taxon>
        <taxon>Monogenea</taxon>
        <taxon>Polyopisthocotylea</taxon>
        <taxon>Polystomatidea</taxon>
        <taxon>Polystomatidae</taxon>
        <taxon>Protopolystoma</taxon>
    </lineage>
</organism>
<sequence>MSDPPSLQARLLSRSGKSFCARPDLDHSNLYQSYYNILACESKGDPASMAEGLLDVELGCIRLTKPHGKFFHTMGFSKNGYNYLYPEEAVYLACSGLLRIISKGLPLSLQQLQDAVFDYDTYSSTDFSPDELDCLPSYGDHYGTIGSAPLVCPKFCVTTHTSLDILYLGYDLRVRGTKRVHGFSKSTLPSPDFLVIILRPDYPYPEITYQAVSAAGVSSTTAILVAMLDNDDISFHWTKPFTIPVISRLSVI</sequence>
<dbReference type="Pfam" id="PF12928">
    <property type="entry name" value="tRNA_int_end_N2"/>
    <property type="match status" value="1"/>
</dbReference>
<comment type="caution">
    <text evidence="4">The sequence shown here is derived from an EMBL/GenBank/DDBJ whole genome shotgun (WGS) entry which is preliminary data.</text>
</comment>
<accession>A0A3S5C2I1</accession>
<evidence type="ECO:0000313" key="4">
    <source>
        <dbReference type="EMBL" id="VEL31131.1"/>
    </source>
</evidence>
<evidence type="ECO:0000256" key="2">
    <source>
        <dbReference type="ARBA" id="ARBA00022694"/>
    </source>
</evidence>
<evidence type="ECO:0000259" key="3">
    <source>
        <dbReference type="Pfam" id="PF12928"/>
    </source>
</evidence>
<dbReference type="OrthoDB" id="408683at2759"/>
<dbReference type="GO" id="GO:0000214">
    <property type="term" value="C:tRNA-intron endonuclease complex"/>
    <property type="evidence" value="ECO:0007669"/>
    <property type="project" value="TreeGrafter"/>
</dbReference>
<protein>
    <recommendedName>
        <fullName evidence="3">tRNA-splicing endonuclease subunit Sen54 N-terminal domain-containing protein</fullName>
    </recommendedName>
</protein>
<dbReference type="PANTHER" id="PTHR21027:SF1">
    <property type="entry name" value="TRNA-SPLICING ENDONUCLEASE SUBUNIT SEN54"/>
    <property type="match status" value="1"/>
</dbReference>
<dbReference type="Proteomes" id="UP000784294">
    <property type="component" value="Unassembled WGS sequence"/>
</dbReference>
<comment type="similarity">
    <text evidence="1">Belongs to the SEN54 family.</text>
</comment>